<keyword evidence="4" id="KW-1185">Reference proteome</keyword>
<dbReference type="EMBL" id="CP001643">
    <property type="protein sequence ID" value="ACU85798.1"/>
    <property type="molecule type" value="Genomic_DNA"/>
</dbReference>
<protein>
    <submittedName>
        <fullName evidence="3">Extracellular solute-binding protein, family 3</fullName>
    </submittedName>
</protein>
<evidence type="ECO:0000259" key="2">
    <source>
        <dbReference type="Pfam" id="PF00497"/>
    </source>
</evidence>
<accession>C7MDZ1</accession>
<dbReference type="PATRIC" id="fig|446465.5.peg.1973"/>
<dbReference type="HOGENOM" id="CLU_1658498_0_0_11"/>
<dbReference type="KEGG" id="bfa:Bfae_19870"/>
<dbReference type="Gene3D" id="3.40.190.10">
    <property type="entry name" value="Periplasmic binding protein-like II"/>
    <property type="match status" value="1"/>
</dbReference>
<sequence length="166" mass="17452">MVLHRMILHRLRSLLFVGVLLVVLTGCQGGFPADAQGALDRARGGQLRVGISENPPWTQIDADGGVSGSEVELLTDYAETLEAEIDWVPGGENVLAAQMAAGELDVVIGGLPADAPWTAEIALTRPYTEVKGPDGKTVEIAVGVAPGENALLVDLERFLAERGGEL</sequence>
<organism evidence="3 4">
    <name type="scientific">Brachybacterium faecium (strain ATCC 43885 / DSM 4810 / JCM 11609 / LMG 19847 / NBRC 14762 / NCIMB 9860 / 6-10)</name>
    <dbReference type="NCBI Taxonomy" id="446465"/>
    <lineage>
        <taxon>Bacteria</taxon>
        <taxon>Bacillati</taxon>
        <taxon>Actinomycetota</taxon>
        <taxon>Actinomycetes</taxon>
        <taxon>Micrococcales</taxon>
        <taxon>Dermabacteraceae</taxon>
        <taxon>Brachybacterium</taxon>
    </lineage>
</organism>
<dbReference type="PANTHER" id="PTHR35936">
    <property type="entry name" value="MEMBRANE-BOUND LYTIC MUREIN TRANSGLYCOSYLASE F"/>
    <property type="match status" value="1"/>
</dbReference>
<gene>
    <name evidence="3" type="ordered locus">Bfae_19870</name>
</gene>
<feature type="domain" description="Solute-binding protein family 3/N-terminal" evidence="2">
    <location>
        <begin position="47"/>
        <end position="129"/>
    </location>
</feature>
<dbReference type="Proteomes" id="UP000001919">
    <property type="component" value="Chromosome"/>
</dbReference>
<dbReference type="AlphaFoldDB" id="C7MDZ1"/>
<keyword evidence="1" id="KW-0732">Signal</keyword>
<evidence type="ECO:0000313" key="3">
    <source>
        <dbReference type="EMBL" id="ACU85798.1"/>
    </source>
</evidence>
<dbReference type="eggNOG" id="COG0834">
    <property type="taxonomic scope" value="Bacteria"/>
</dbReference>
<dbReference type="Pfam" id="PF00497">
    <property type="entry name" value="SBP_bac_3"/>
    <property type="match status" value="1"/>
</dbReference>
<dbReference type="SUPFAM" id="SSF53850">
    <property type="entry name" value="Periplasmic binding protein-like II"/>
    <property type="match status" value="1"/>
</dbReference>
<name>C7MDZ1_BRAFD</name>
<dbReference type="InterPro" id="IPR001638">
    <property type="entry name" value="Solute-binding_3/MltF_N"/>
</dbReference>
<evidence type="ECO:0000256" key="1">
    <source>
        <dbReference type="ARBA" id="ARBA00022729"/>
    </source>
</evidence>
<reference evidence="3 4" key="1">
    <citation type="journal article" date="2009" name="Stand. Genomic Sci.">
        <title>Complete genome sequence of Brachybacterium faecium type strain (Schefferle 6-10).</title>
        <authorList>
            <person name="Lapidus A."/>
            <person name="Pukall R."/>
            <person name="Labuttii K."/>
            <person name="Copeland A."/>
            <person name="Del Rio T.G."/>
            <person name="Nolan M."/>
            <person name="Chen F."/>
            <person name="Lucas S."/>
            <person name="Tice H."/>
            <person name="Cheng J.F."/>
            <person name="Bruce D."/>
            <person name="Goodwin L."/>
            <person name="Pitluck S."/>
            <person name="Rohde M."/>
            <person name="Goker M."/>
            <person name="Pati A."/>
            <person name="Ivanova N."/>
            <person name="Mavrommatis K."/>
            <person name="Chen A."/>
            <person name="Palaniappan K."/>
            <person name="D'haeseleer P."/>
            <person name="Chain P."/>
            <person name="Bristow J."/>
            <person name="Eisen J.A."/>
            <person name="Markowitz V."/>
            <person name="Hugenholtz P."/>
            <person name="Kyrpides N.C."/>
            <person name="Klenk H.P."/>
        </authorList>
    </citation>
    <scope>NUCLEOTIDE SEQUENCE [LARGE SCALE GENOMIC DNA]</scope>
    <source>
        <strain evidence="4">ATCC 43885 / DSM 4810 / JCM 11609 / LMG 19847 / NBRC 14762 / NCIMB 9860 / 6-10</strain>
    </source>
</reference>
<evidence type="ECO:0000313" key="4">
    <source>
        <dbReference type="Proteomes" id="UP000001919"/>
    </source>
</evidence>
<dbReference type="OrthoDB" id="6150901at2"/>
<dbReference type="STRING" id="446465.Bfae_19870"/>
<dbReference type="PROSITE" id="PS51257">
    <property type="entry name" value="PROKAR_LIPOPROTEIN"/>
    <property type="match status" value="1"/>
</dbReference>
<proteinExistence type="predicted"/>